<evidence type="ECO:0000256" key="1">
    <source>
        <dbReference type="ARBA" id="ARBA00022679"/>
    </source>
</evidence>
<dbReference type="GO" id="GO:0008897">
    <property type="term" value="F:holo-[acyl-carrier-protein] synthase activity"/>
    <property type="evidence" value="ECO:0007669"/>
    <property type="project" value="InterPro"/>
</dbReference>
<feature type="domain" description="4'-phosphopantetheinyl transferase" evidence="2">
    <location>
        <begin position="122"/>
        <end position="181"/>
    </location>
</feature>
<protein>
    <submittedName>
        <fullName evidence="3">4'-phosphopantetheinyl transferase family protein</fullName>
    </submittedName>
</protein>
<gene>
    <name evidence="3" type="ORF">HMPREF0682_0420</name>
</gene>
<dbReference type="Proteomes" id="UP000017052">
    <property type="component" value="Unassembled WGS sequence"/>
</dbReference>
<dbReference type="AlphaFoldDB" id="U2QNG6"/>
<dbReference type="Gene3D" id="3.90.470.20">
    <property type="entry name" value="4'-phosphopantetheinyl transferase domain"/>
    <property type="match status" value="1"/>
</dbReference>
<comment type="caution">
    <text evidence="3">The sequence shown here is derived from an EMBL/GenBank/DDBJ whole genome shotgun (WGS) entry which is preliminary data.</text>
</comment>
<dbReference type="EMBL" id="ACVN02000144">
    <property type="protein sequence ID" value="ERK58031.1"/>
    <property type="molecule type" value="Genomic_DNA"/>
</dbReference>
<reference evidence="3" key="1">
    <citation type="submission" date="2013-08" db="EMBL/GenBank/DDBJ databases">
        <authorList>
            <person name="Durkin A.S."/>
            <person name="Haft D.R."/>
            <person name="McCorrison J."/>
            <person name="Torralba M."/>
            <person name="Gillis M."/>
            <person name="Haft D.H."/>
            <person name="Methe B."/>
            <person name="Sutton G."/>
            <person name="Nelson K.E."/>
        </authorList>
    </citation>
    <scope>NUCLEOTIDE SEQUENCE [LARGE SCALE GENOMIC DNA]</scope>
    <source>
        <strain evidence="3">F0233</strain>
    </source>
</reference>
<accession>U2QNG6</accession>
<dbReference type="GO" id="GO:0000287">
    <property type="term" value="F:magnesium ion binding"/>
    <property type="evidence" value="ECO:0007669"/>
    <property type="project" value="InterPro"/>
</dbReference>
<sequence>MDGDGPAPGLVVLDTPAAVIVWSRPLTDWDRPELTALLDPPTLARLHRLRREIDRARMVTARKLIADAGRAAAERGLLGTTGPVILHERADGRGGPTTGLAGWRASISHDNAVVAVLARAVVGVDTQGRDSAVDVRALTSVFTDAERDWWAARGTDADALRLWTAKEALLKARGTGFLSDPGLPVNDTLRRADVRLAHWRPFPDAVAALAVLGDGPVEWPAGFTPYGP</sequence>
<organism evidence="3 4">
    <name type="scientific">Propionibacterium acidifaciens F0233</name>
    <dbReference type="NCBI Taxonomy" id="553198"/>
    <lineage>
        <taxon>Bacteria</taxon>
        <taxon>Bacillati</taxon>
        <taxon>Actinomycetota</taxon>
        <taxon>Actinomycetes</taxon>
        <taxon>Propionibacteriales</taxon>
        <taxon>Propionibacteriaceae</taxon>
        <taxon>Propionibacterium</taxon>
    </lineage>
</organism>
<dbReference type="RefSeq" id="WP_021797247.1">
    <property type="nucleotide sequence ID" value="NZ_ACVN02000144.1"/>
</dbReference>
<dbReference type="Pfam" id="PF01648">
    <property type="entry name" value="ACPS"/>
    <property type="match status" value="1"/>
</dbReference>
<keyword evidence="1 3" id="KW-0808">Transferase</keyword>
<evidence type="ECO:0000313" key="3">
    <source>
        <dbReference type="EMBL" id="ERK58031.1"/>
    </source>
</evidence>
<dbReference type="SUPFAM" id="SSF56214">
    <property type="entry name" value="4'-phosphopantetheinyl transferase"/>
    <property type="match status" value="1"/>
</dbReference>
<evidence type="ECO:0000259" key="2">
    <source>
        <dbReference type="Pfam" id="PF01648"/>
    </source>
</evidence>
<proteinExistence type="predicted"/>
<dbReference type="OrthoDB" id="3732807at2"/>
<name>U2QNG6_9ACTN</name>
<dbReference type="InterPro" id="IPR037143">
    <property type="entry name" value="4-PPantetheinyl_Trfase_dom_sf"/>
</dbReference>
<dbReference type="InterPro" id="IPR008278">
    <property type="entry name" value="4-PPantetheinyl_Trfase_dom"/>
</dbReference>
<keyword evidence="4" id="KW-1185">Reference proteome</keyword>
<dbReference type="GeneID" id="95359233"/>
<evidence type="ECO:0000313" key="4">
    <source>
        <dbReference type="Proteomes" id="UP000017052"/>
    </source>
</evidence>